<evidence type="ECO:0000313" key="2">
    <source>
        <dbReference type="EMBL" id="KAH0572567.1"/>
    </source>
</evidence>
<organism evidence="1">
    <name type="scientific">Spironucleus salmonicida</name>
    <dbReference type="NCBI Taxonomy" id="348837"/>
    <lineage>
        <taxon>Eukaryota</taxon>
        <taxon>Metamonada</taxon>
        <taxon>Diplomonadida</taxon>
        <taxon>Hexamitidae</taxon>
        <taxon>Hexamitinae</taxon>
        <taxon>Spironucleus</taxon>
    </lineage>
</organism>
<dbReference type="EMBL" id="KI546115">
    <property type="protein sequence ID" value="EST44487.1"/>
    <property type="molecule type" value="Genomic_DNA"/>
</dbReference>
<dbReference type="EMBL" id="AUWU02000005">
    <property type="protein sequence ID" value="KAH0572567.1"/>
    <property type="molecule type" value="Genomic_DNA"/>
</dbReference>
<dbReference type="Proteomes" id="UP000018208">
    <property type="component" value="Unassembled WGS sequence"/>
</dbReference>
<dbReference type="VEuPathDB" id="GiardiaDB:SS50377_24678"/>
<dbReference type="AlphaFoldDB" id="V6LIV0"/>
<evidence type="ECO:0000313" key="1">
    <source>
        <dbReference type="EMBL" id="EST44487.1"/>
    </source>
</evidence>
<proteinExistence type="predicted"/>
<sequence>MSINVHVYIGDGYSFFMQISTQQSIQQLMQIIQIQLNHLFVSSTDFINVHGLLDSNFCDLCPSSIVQHILPDQAPVITLLDLAGPQSGLLQLHQISPHPQSQILNAVLSTLSDKMKTDLVQARPEPFPMAQIQVPQASRKCSPYCQPLAPFREVERCGCGEIKSYAVSEGPLCTEHCKTADQRKQKASACEFCSICMSRYRNSKYVKGSMHQCKACHRPWLLLNTEGVCRSCHCEGVQNQHAPFRQANIDPELQK</sequence>
<name>V6LIV0_9EUKA</name>
<accession>V6LIV0</accession>
<reference evidence="1 2" key="1">
    <citation type="journal article" date="2014" name="PLoS Genet.">
        <title>The Genome of Spironucleus salmonicida Highlights a Fish Pathogen Adapted to Fluctuating Environments.</title>
        <authorList>
            <person name="Xu F."/>
            <person name="Jerlstrom-Hultqvist J."/>
            <person name="Einarsson E."/>
            <person name="Astvaldsson A."/>
            <person name="Svard S.G."/>
            <person name="Andersson J.O."/>
        </authorList>
    </citation>
    <scope>NUCLEOTIDE SEQUENCE</scope>
    <source>
        <strain evidence="2">ATCC 50377</strain>
    </source>
</reference>
<keyword evidence="3" id="KW-1185">Reference proteome</keyword>
<dbReference type="OrthoDB" id="21485at2759"/>
<reference evidence="2" key="2">
    <citation type="submission" date="2020-12" db="EMBL/GenBank/DDBJ databases">
        <title>New Spironucleus salmonicida genome in near-complete chromosomes.</title>
        <authorList>
            <person name="Xu F."/>
            <person name="Kurt Z."/>
            <person name="Jimenez-Gonzalez A."/>
            <person name="Astvaldsson A."/>
            <person name="Andersson J.O."/>
            <person name="Svard S.G."/>
        </authorList>
    </citation>
    <scope>NUCLEOTIDE SEQUENCE</scope>
    <source>
        <strain evidence="2">ATCC 50377</strain>
    </source>
</reference>
<evidence type="ECO:0000313" key="3">
    <source>
        <dbReference type="Proteomes" id="UP000018208"/>
    </source>
</evidence>
<protein>
    <submittedName>
        <fullName evidence="1">Uncharacterized protein</fullName>
    </submittedName>
</protein>
<gene>
    <name evidence="1" type="ORF">SS50377_15484</name>
    <name evidence="2" type="ORF">SS50377_24678</name>
</gene>